<name>A0A5S3P9T1_9RHOB</name>
<organism evidence="1 2">
    <name type="scientific">Sulfitobacter sabulilitoris</name>
    <dbReference type="NCBI Taxonomy" id="2562655"/>
    <lineage>
        <taxon>Bacteria</taxon>
        <taxon>Pseudomonadati</taxon>
        <taxon>Pseudomonadota</taxon>
        <taxon>Alphaproteobacteria</taxon>
        <taxon>Rhodobacterales</taxon>
        <taxon>Roseobacteraceae</taxon>
        <taxon>Sulfitobacter</taxon>
    </lineage>
</organism>
<dbReference type="AlphaFoldDB" id="A0A5S3P9T1"/>
<accession>A0A5S3P9T1</accession>
<dbReference type="OrthoDB" id="564699at2"/>
<sequence>MLPPFSYIFALSEALEVVMSDISPKLALPFIQPAQAQKHVTHNEAIRRLDVLVQAVVEDRSLTLPPAAPDEGACFIVADGSTGAWAGRDGEIAVFHGDSWQFISPRTGWSAYVVSQGTRVTYTDEGWQDGASAQLLAARLGISADPDATNRLSVSSPATLFNHAGAGHQLKLNKAGPADTASLLFQSGFSGRAEMGLAGEDGWSLKVSADGTTWNQALRVDPVAGDMSLSPAGSERIRLTDTSAEINLPVTGSAVQSHEEDATSGRLMKVGAFGVGAPLVLAGGTPLHQRALKPGMYTYLGTALPDGPESAAWLHTLLVMQSQADGRRSFISLRTTGINALRAWFGAQSSDTSPIYWTRLLTNELILGAVSQSGGTPTGSIIERGGNASGSYVRFADGTQTCSGIDLLNTTVPANASGSLTWAFPAAFVAGTAVVTATGSSSGAAADITYAAQHFGVSAQSGIGTNSIIGYANKGTSDKVFRINAVATGRWF</sequence>
<evidence type="ECO:0000313" key="1">
    <source>
        <dbReference type="EMBL" id="TMM49374.1"/>
    </source>
</evidence>
<comment type="caution">
    <text evidence="1">The sequence shown here is derived from an EMBL/GenBank/DDBJ whole genome shotgun (WGS) entry which is preliminary data.</text>
</comment>
<gene>
    <name evidence="1" type="ORF">FDT80_18205</name>
</gene>
<evidence type="ECO:0000313" key="2">
    <source>
        <dbReference type="Proteomes" id="UP000309550"/>
    </source>
</evidence>
<keyword evidence="2" id="KW-1185">Reference proteome</keyword>
<proteinExistence type="predicted"/>
<dbReference type="InterPro" id="IPR021251">
    <property type="entry name" value="DUF2793"/>
</dbReference>
<protein>
    <submittedName>
        <fullName evidence="1">DUF2793 domain-containing protein</fullName>
    </submittedName>
</protein>
<dbReference type="Proteomes" id="UP000309550">
    <property type="component" value="Unassembled WGS sequence"/>
</dbReference>
<reference evidence="1 2" key="1">
    <citation type="submission" date="2019-05" db="EMBL/GenBank/DDBJ databases">
        <title>Sulfitobacter sabulilitoris sp. nov., isolated from a marine sand.</title>
        <authorList>
            <person name="Yoon J.-H."/>
        </authorList>
    </citation>
    <scope>NUCLEOTIDE SEQUENCE [LARGE SCALE GENOMIC DNA]</scope>
    <source>
        <strain evidence="1 2">HSMS-29</strain>
    </source>
</reference>
<dbReference type="EMBL" id="VANS01000009">
    <property type="protein sequence ID" value="TMM49374.1"/>
    <property type="molecule type" value="Genomic_DNA"/>
</dbReference>
<dbReference type="Pfam" id="PF10983">
    <property type="entry name" value="DUF2793"/>
    <property type="match status" value="1"/>
</dbReference>